<dbReference type="AlphaFoldDB" id="D7CQA2"/>
<feature type="region of interest" description="Disordered" evidence="1">
    <location>
        <begin position="1"/>
        <end position="54"/>
    </location>
</feature>
<organism evidence="2 3">
    <name type="scientific">Truepera radiovictrix (strain DSM 17093 / CIP 108686 / LMG 22925 / RQ-24)</name>
    <dbReference type="NCBI Taxonomy" id="649638"/>
    <lineage>
        <taxon>Bacteria</taxon>
        <taxon>Thermotogati</taxon>
        <taxon>Deinococcota</taxon>
        <taxon>Deinococci</taxon>
        <taxon>Trueperales</taxon>
        <taxon>Trueperaceae</taxon>
        <taxon>Truepera</taxon>
    </lineage>
</organism>
<dbReference type="HOGENOM" id="CLU_3049122_0_0_0"/>
<keyword evidence="3" id="KW-1185">Reference proteome</keyword>
<gene>
    <name evidence="2" type="ordered locus">Trad_1768</name>
</gene>
<evidence type="ECO:0000313" key="2">
    <source>
        <dbReference type="EMBL" id="ADI14886.1"/>
    </source>
</evidence>
<dbReference type="Proteomes" id="UP000000379">
    <property type="component" value="Chromosome"/>
</dbReference>
<reference evidence="3" key="1">
    <citation type="submission" date="2010-05" db="EMBL/GenBank/DDBJ databases">
        <title>The complete genome of Truepera radiovictris DSM 17093.</title>
        <authorList>
            <consortium name="US DOE Joint Genome Institute (JGI-PGF)"/>
            <person name="Lucas S."/>
            <person name="Copeland A."/>
            <person name="Lapidus A."/>
            <person name="Glavina del Rio T."/>
            <person name="Dalin E."/>
            <person name="Tice H."/>
            <person name="Bruce D."/>
            <person name="Goodwin L."/>
            <person name="Pitluck S."/>
            <person name="Kyrpides N."/>
            <person name="Mavromatis K."/>
            <person name="Ovchinnikova G."/>
            <person name="Munk A.C."/>
            <person name="Detter J.C."/>
            <person name="Han C."/>
            <person name="Tapia R."/>
            <person name="Land M."/>
            <person name="Hauser L."/>
            <person name="Markowitz V."/>
            <person name="Cheng J.-F."/>
            <person name="Hugenholtz P."/>
            <person name="Woyke T."/>
            <person name="Wu D."/>
            <person name="Tindall B."/>
            <person name="Pomrenke H.G."/>
            <person name="Brambilla E."/>
            <person name="Klenk H.-P."/>
            <person name="Eisen J.A."/>
        </authorList>
    </citation>
    <scope>NUCLEOTIDE SEQUENCE [LARGE SCALE GENOMIC DNA]</scope>
    <source>
        <strain evidence="3">DSM 17093 / CIP 108686 / LMG 22925 / RQ-24</strain>
    </source>
</reference>
<evidence type="ECO:0000256" key="1">
    <source>
        <dbReference type="SAM" id="MobiDB-lite"/>
    </source>
</evidence>
<proteinExistence type="predicted"/>
<evidence type="ECO:0000313" key="3">
    <source>
        <dbReference type="Proteomes" id="UP000000379"/>
    </source>
</evidence>
<dbReference type="KEGG" id="tra:Trad_1768"/>
<reference evidence="2 3" key="2">
    <citation type="journal article" date="2011" name="Stand. Genomic Sci.">
        <title>Complete genome sequence of Truepera radiovictrix type strain (RQ-24).</title>
        <authorList>
            <person name="Ivanova N."/>
            <person name="Rohde C."/>
            <person name="Munk C."/>
            <person name="Nolan M."/>
            <person name="Lucas S."/>
            <person name="Del Rio T.G."/>
            <person name="Tice H."/>
            <person name="Deshpande S."/>
            <person name="Cheng J.F."/>
            <person name="Tapia R."/>
            <person name="Han C."/>
            <person name="Goodwin L."/>
            <person name="Pitluck S."/>
            <person name="Liolios K."/>
            <person name="Mavromatis K."/>
            <person name="Mikhailova N."/>
            <person name="Pati A."/>
            <person name="Chen A."/>
            <person name="Palaniappan K."/>
            <person name="Land M."/>
            <person name="Hauser L."/>
            <person name="Chang Y.J."/>
            <person name="Jeffries C.D."/>
            <person name="Brambilla E."/>
            <person name="Rohde M."/>
            <person name="Goker M."/>
            <person name="Tindall B.J."/>
            <person name="Woyke T."/>
            <person name="Bristow J."/>
            <person name="Eisen J.A."/>
            <person name="Markowitz V."/>
            <person name="Hugenholtz P."/>
            <person name="Kyrpides N.C."/>
            <person name="Klenk H.P."/>
            <person name="Lapidus A."/>
        </authorList>
    </citation>
    <scope>NUCLEOTIDE SEQUENCE [LARGE SCALE GENOMIC DNA]</scope>
    <source>
        <strain evidence="3">DSM 17093 / CIP 108686 / LMG 22925 / RQ-24</strain>
    </source>
</reference>
<protein>
    <submittedName>
        <fullName evidence="2">Uncharacterized protein</fullName>
    </submittedName>
</protein>
<sequence length="54" mass="5805">MRRGEPQTFRHTMTLTLSEPGGLPLGPHLYYEPESGAPPNGASGEPVEVAFVEP</sequence>
<accession>D7CQA2</accession>
<name>D7CQA2_TRURR</name>
<dbReference type="EMBL" id="CP002049">
    <property type="protein sequence ID" value="ADI14886.1"/>
    <property type="molecule type" value="Genomic_DNA"/>
</dbReference>
<dbReference type="RefSeq" id="WP_013178253.1">
    <property type="nucleotide sequence ID" value="NC_014221.1"/>
</dbReference>